<dbReference type="EMBL" id="BK015311">
    <property type="protein sequence ID" value="DAE00833.1"/>
    <property type="molecule type" value="Genomic_DNA"/>
</dbReference>
<sequence length="68" mass="7785">MQDRQVPLIFGRSSPSINALAYCLCRNSSSAVRSAAFSCSSSRQRRNTVKGFRIPRASFLFFTWFVRF</sequence>
<evidence type="ECO:0000313" key="1">
    <source>
        <dbReference type="EMBL" id="DAE00833.1"/>
    </source>
</evidence>
<protein>
    <submittedName>
        <fullName evidence="1">Uncharacterized protein</fullName>
    </submittedName>
</protein>
<name>A0A8S5P333_9CAUD</name>
<accession>A0A8S5P333</accession>
<organism evidence="1">
    <name type="scientific">Siphoviridae sp. ctEqU3</name>
    <dbReference type="NCBI Taxonomy" id="2825399"/>
    <lineage>
        <taxon>Viruses</taxon>
        <taxon>Duplodnaviria</taxon>
        <taxon>Heunggongvirae</taxon>
        <taxon>Uroviricota</taxon>
        <taxon>Caudoviricetes</taxon>
    </lineage>
</organism>
<proteinExistence type="predicted"/>
<reference evidence="1" key="1">
    <citation type="journal article" date="2021" name="Proc. Natl. Acad. Sci. U.S.A.">
        <title>A Catalog of Tens of Thousands of Viruses from Human Metagenomes Reveals Hidden Associations with Chronic Diseases.</title>
        <authorList>
            <person name="Tisza M.J."/>
            <person name="Buck C.B."/>
        </authorList>
    </citation>
    <scope>NUCLEOTIDE SEQUENCE</scope>
    <source>
        <strain evidence="1">CtEqU3</strain>
    </source>
</reference>